<dbReference type="InterPro" id="IPR050223">
    <property type="entry name" value="D-isomer_2-hydroxyacid_DH"/>
</dbReference>
<dbReference type="InterPro" id="IPR029753">
    <property type="entry name" value="D-isomer_DH_CS"/>
</dbReference>
<dbReference type="InterPro" id="IPR006139">
    <property type="entry name" value="D-isomer_2_OHA_DH_cat_dom"/>
</dbReference>
<dbReference type="RefSeq" id="WP_207418472.1">
    <property type="nucleotide sequence ID" value="NZ_CP061177.1"/>
</dbReference>
<accession>A0ABS3KSL9</accession>
<comment type="similarity">
    <text evidence="3">Belongs to the D-isomer specific 2-hydroxyacid dehydrogenase family.</text>
</comment>
<dbReference type="Pfam" id="PF02826">
    <property type="entry name" value="2-Hacid_dh_C"/>
    <property type="match status" value="1"/>
</dbReference>
<dbReference type="PROSITE" id="PS00671">
    <property type="entry name" value="D_2_HYDROXYACID_DH_3"/>
    <property type="match status" value="1"/>
</dbReference>
<evidence type="ECO:0000259" key="4">
    <source>
        <dbReference type="Pfam" id="PF00389"/>
    </source>
</evidence>
<gene>
    <name evidence="6" type="ORF">IAI61_15635</name>
</gene>
<dbReference type="SUPFAM" id="SSF51735">
    <property type="entry name" value="NAD(P)-binding Rossmann-fold domains"/>
    <property type="match status" value="1"/>
</dbReference>
<evidence type="ECO:0000256" key="3">
    <source>
        <dbReference type="RuleBase" id="RU003719"/>
    </source>
</evidence>
<evidence type="ECO:0000259" key="5">
    <source>
        <dbReference type="Pfam" id="PF02826"/>
    </source>
</evidence>
<evidence type="ECO:0000313" key="7">
    <source>
        <dbReference type="Proteomes" id="UP001518989"/>
    </source>
</evidence>
<comment type="caution">
    <text evidence="6">The sequence shown here is derived from an EMBL/GenBank/DDBJ whole genome shotgun (WGS) entry which is preliminary data.</text>
</comment>
<feature type="domain" description="D-isomer specific 2-hydroxyacid dehydrogenase catalytic" evidence="4">
    <location>
        <begin position="19"/>
        <end position="307"/>
    </location>
</feature>
<dbReference type="Gene3D" id="3.40.50.720">
    <property type="entry name" value="NAD(P)-binding Rossmann-like Domain"/>
    <property type="match status" value="2"/>
</dbReference>
<protein>
    <submittedName>
        <fullName evidence="6">Phosphoglycerate dehydrogenase</fullName>
    </submittedName>
</protein>
<dbReference type="CDD" id="cd12172">
    <property type="entry name" value="PGDH_like_2"/>
    <property type="match status" value="1"/>
</dbReference>
<dbReference type="PANTHER" id="PTHR10996">
    <property type="entry name" value="2-HYDROXYACID DEHYDROGENASE-RELATED"/>
    <property type="match status" value="1"/>
</dbReference>
<keyword evidence="7" id="KW-1185">Reference proteome</keyword>
<feature type="domain" description="D-isomer specific 2-hydroxyacid dehydrogenase NAD-binding" evidence="5">
    <location>
        <begin position="116"/>
        <end position="288"/>
    </location>
</feature>
<name>A0ABS3KSL9_9PROT</name>
<dbReference type="EMBL" id="JACTNG010000009">
    <property type="protein sequence ID" value="MBO1080474.1"/>
    <property type="molecule type" value="Genomic_DNA"/>
</dbReference>
<evidence type="ECO:0000256" key="1">
    <source>
        <dbReference type="ARBA" id="ARBA00023002"/>
    </source>
</evidence>
<dbReference type="InterPro" id="IPR006140">
    <property type="entry name" value="D-isomer_DH_NAD-bd"/>
</dbReference>
<dbReference type="InterPro" id="IPR036291">
    <property type="entry name" value="NAD(P)-bd_dom_sf"/>
</dbReference>
<sequence>MAAAAPRSVAVLSRSFSKHPVLRAELQARHPQAVFNDSGRTLAGEELRDFLRGHDAAVVALETIDDATLAALPELRVISKYGVGLDNVDLAAAARRGIRVGWEGGVNRRSVAELAIGFMIAGLRGVITSHEEIKAGTWRQYRGRQLGAVTVGLVGFGHVGRDVAGLLRAFGARVLAHDIRDIAAPAAALGAGVVDLDTLVAQSDVVSLHIPNTPATRELFGAARLAAMKPGAVLVNTARGGLVDEAALKHSLRAGHLSAACFDVFAFEPPRDMELFNTPGFLGTGHIGGSAEEAVVAMGRAAIAGLDSATDPLSFIPSWAA</sequence>
<dbReference type="Proteomes" id="UP001518989">
    <property type="component" value="Unassembled WGS sequence"/>
</dbReference>
<dbReference type="SUPFAM" id="SSF52283">
    <property type="entry name" value="Formate/glycerate dehydrogenase catalytic domain-like"/>
    <property type="match status" value="1"/>
</dbReference>
<evidence type="ECO:0000313" key="6">
    <source>
        <dbReference type="EMBL" id="MBO1080474.1"/>
    </source>
</evidence>
<reference evidence="6 7" key="1">
    <citation type="submission" date="2020-09" db="EMBL/GenBank/DDBJ databases">
        <title>Roseomonas.</title>
        <authorList>
            <person name="Zhu W."/>
        </authorList>
    </citation>
    <scope>NUCLEOTIDE SEQUENCE [LARGE SCALE GENOMIC DNA]</scope>
    <source>
        <strain evidence="6 7">573</strain>
    </source>
</reference>
<dbReference type="PROSITE" id="PS00670">
    <property type="entry name" value="D_2_HYDROXYACID_DH_2"/>
    <property type="match status" value="1"/>
</dbReference>
<keyword evidence="1 3" id="KW-0560">Oxidoreductase</keyword>
<proteinExistence type="inferred from homology"/>
<dbReference type="Pfam" id="PF00389">
    <property type="entry name" value="2-Hacid_dh"/>
    <property type="match status" value="1"/>
</dbReference>
<evidence type="ECO:0000256" key="2">
    <source>
        <dbReference type="ARBA" id="ARBA00023027"/>
    </source>
</evidence>
<organism evidence="6 7">
    <name type="scientific">Roseomonas haemaphysalidis</name>
    <dbReference type="NCBI Taxonomy" id="2768162"/>
    <lineage>
        <taxon>Bacteria</taxon>
        <taxon>Pseudomonadati</taxon>
        <taxon>Pseudomonadota</taxon>
        <taxon>Alphaproteobacteria</taxon>
        <taxon>Acetobacterales</taxon>
        <taxon>Roseomonadaceae</taxon>
        <taxon>Roseomonas</taxon>
    </lineage>
</organism>
<keyword evidence="2" id="KW-0520">NAD</keyword>
<dbReference type="PANTHER" id="PTHR10996:SF178">
    <property type="entry name" value="2-HYDROXYACID DEHYDROGENASE YGL185C-RELATED"/>
    <property type="match status" value="1"/>
</dbReference>